<keyword evidence="20" id="KW-0175">Coiled coil</keyword>
<evidence type="ECO:0000256" key="22">
    <source>
        <dbReference type="SAM" id="Phobius"/>
    </source>
</evidence>
<keyword evidence="4" id="KW-0050">Antiport</keyword>
<keyword evidence="13 22" id="KW-1133">Transmembrane helix</keyword>
<keyword evidence="17" id="KW-0325">Glycoprotein</keyword>
<feature type="coiled-coil region" evidence="20">
    <location>
        <begin position="321"/>
        <end position="348"/>
    </location>
</feature>
<reference evidence="25 26" key="1">
    <citation type="submission" date="2025-04" db="UniProtKB">
        <authorList>
            <consortium name="RefSeq"/>
        </authorList>
    </citation>
    <scope>IDENTIFICATION</scope>
</reference>
<keyword evidence="18" id="KW-0739">Sodium transport</keyword>
<dbReference type="NCBIfam" id="TIGR00845">
    <property type="entry name" value="caca"/>
    <property type="match status" value="1"/>
</dbReference>
<dbReference type="Pfam" id="PF01699">
    <property type="entry name" value="Na_Ca_ex"/>
    <property type="match status" value="2"/>
</dbReference>
<gene>
    <name evidence="25 26" type="primary">LOC110986339</name>
</gene>
<feature type="transmembrane region" description="Helical" evidence="22">
    <location>
        <begin position="815"/>
        <end position="834"/>
    </location>
</feature>
<keyword evidence="11" id="KW-0106">Calcium</keyword>
<feature type="transmembrane region" description="Helical" evidence="22">
    <location>
        <begin position="788"/>
        <end position="808"/>
    </location>
</feature>
<evidence type="ECO:0000256" key="3">
    <source>
        <dbReference type="ARBA" id="ARBA00022448"/>
    </source>
</evidence>
<dbReference type="PANTHER" id="PTHR11878">
    <property type="entry name" value="SODIUM/CALCIUM EXCHANGER"/>
    <property type="match status" value="1"/>
</dbReference>
<evidence type="ECO:0000256" key="10">
    <source>
        <dbReference type="ARBA" id="ARBA00022737"/>
    </source>
</evidence>
<evidence type="ECO:0000256" key="21">
    <source>
        <dbReference type="SAM" id="MobiDB-lite"/>
    </source>
</evidence>
<protein>
    <submittedName>
        <fullName evidence="25 26">Sodium/calcium exchanger 1-like isoform X1</fullName>
    </submittedName>
</protein>
<keyword evidence="15" id="KW-0406">Ion transport</keyword>
<feature type="transmembrane region" description="Helical" evidence="22">
    <location>
        <begin position="895"/>
        <end position="916"/>
    </location>
</feature>
<evidence type="ECO:0000256" key="5">
    <source>
        <dbReference type="ARBA" id="ARBA00022475"/>
    </source>
</evidence>
<keyword evidence="8" id="KW-0479">Metal-binding</keyword>
<dbReference type="SUPFAM" id="SSF141072">
    <property type="entry name" value="CalX-like"/>
    <property type="match status" value="2"/>
</dbReference>
<dbReference type="RefSeq" id="XP_022103819.1">
    <property type="nucleotide sequence ID" value="XM_022248127.1"/>
</dbReference>
<dbReference type="PRINTS" id="PR01259">
    <property type="entry name" value="NACAEXCHNGR"/>
</dbReference>
<keyword evidence="14" id="KW-0915">Sodium</keyword>
<feature type="transmembrane region" description="Helical" evidence="22">
    <location>
        <begin position="865"/>
        <end position="883"/>
    </location>
</feature>
<dbReference type="Gene3D" id="2.60.40.2030">
    <property type="match status" value="2"/>
</dbReference>
<dbReference type="InterPro" id="IPR004836">
    <property type="entry name" value="Na_Ca_Ex"/>
</dbReference>
<evidence type="ECO:0000313" key="24">
    <source>
        <dbReference type="Proteomes" id="UP000694845"/>
    </source>
</evidence>
<evidence type="ECO:0000256" key="1">
    <source>
        <dbReference type="ARBA" id="ARBA00004651"/>
    </source>
</evidence>
<dbReference type="GO" id="GO:0098703">
    <property type="term" value="P:calcium ion import across plasma membrane"/>
    <property type="evidence" value="ECO:0007669"/>
    <property type="project" value="TreeGrafter"/>
</dbReference>
<evidence type="ECO:0000313" key="25">
    <source>
        <dbReference type="RefSeq" id="XP_022103819.1"/>
    </source>
</evidence>
<evidence type="ECO:0000256" key="19">
    <source>
        <dbReference type="ARBA" id="ARBA00033667"/>
    </source>
</evidence>
<dbReference type="RefSeq" id="XP_022103820.1">
    <property type="nucleotide sequence ID" value="XM_022248128.1"/>
</dbReference>
<keyword evidence="24" id="KW-1185">Reference proteome</keyword>
<evidence type="ECO:0000256" key="20">
    <source>
        <dbReference type="SAM" id="Coils"/>
    </source>
</evidence>
<evidence type="ECO:0000256" key="12">
    <source>
        <dbReference type="ARBA" id="ARBA00022860"/>
    </source>
</evidence>
<keyword evidence="9" id="KW-0732">Signal</keyword>
<feature type="domain" description="Calx-beta" evidence="23">
    <location>
        <begin position="533"/>
        <end position="633"/>
    </location>
</feature>
<evidence type="ECO:0000256" key="6">
    <source>
        <dbReference type="ARBA" id="ARBA00022568"/>
    </source>
</evidence>
<evidence type="ECO:0000256" key="15">
    <source>
        <dbReference type="ARBA" id="ARBA00023065"/>
    </source>
</evidence>
<dbReference type="InterPro" id="IPR051171">
    <property type="entry name" value="CaCA"/>
</dbReference>
<evidence type="ECO:0000256" key="7">
    <source>
        <dbReference type="ARBA" id="ARBA00022692"/>
    </source>
</evidence>
<keyword evidence="6" id="KW-0109">Calcium transport</keyword>
<dbReference type="GeneID" id="110986339"/>
<evidence type="ECO:0000256" key="4">
    <source>
        <dbReference type="ARBA" id="ARBA00022449"/>
    </source>
</evidence>
<keyword evidence="3" id="KW-0813">Transport</keyword>
<comment type="catalytic activity">
    <reaction evidence="19">
        <text>Ca(2+)(in) + 3 Na(+)(out) = Ca(2+)(out) + 3 Na(+)(in)</text>
        <dbReference type="Rhea" id="RHEA:69955"/>
        <dbReference type="ChEBI" id="CHEBI:29101"/>
        <dbReference type="ChEBI" id="CHEBI:29108"/>
    </reaction>
</comment>
<name>A0A8B7ZG29_ACAPL</name>
<dbReference type="PANTHER" id="PTHR11878:SF65">
    <property type="entry name" value="NA_CA-EXCHANGE PROTEIN, ISOFORM G"/>
    <property type="match status" value="1"/>
</dbReference>
<dbReference type="GO" id="GO:0005516">
    <property type="term" value="F:calmodulin binding"/>
    <property type="evidence" value="ECO:0007669"/>
    <property type="project" value="UniProtKB-KW"/>
</dbReference>
<dbReference type="GO" id="GO:0007154">
    <property type="term" value="P:cell communication"/>
    <property type="evidence" value="ECO:0007669"/>
    <property type="project" value="InterPro"/>
</dbReference>
<feature type="domain" description="Calx-beta" evidence="23">
    <location>
        <begin position="405"/>
        <end position="505"/>
    </location>
</feature>
<dbReference type="InterPro" id="IPR003644">
    <property type="entry name" value="Calx_beta"/>
</dbReference>
<evidence type="ECO:0000313" key="26">
    <source>
        <dbReference type="RefSeq" id="XP_022103820.1"/>
    </source>
</evidence>
<evidence type="ECO:0000256" key="14">
    <source>
        <dbReference type="ARBA" id="ARBA00023053"/>
    </source>
</evidence>
<keyword evidence="5" id="KW-1003">Cell membrane</keyword>
<feature type="transmembrane region" description="Helical" evidence="22">
    <location>
        <begin position="936"/>
        <end position="961"/>
    </location>
</feature>
<dbReference type="Gene3D" id="1.20.1420.30">
    <property type="entry name" value="NCX, central ion-binding region"/>
    <property type="match status" value="2"/>
</dbReference>
<evidence type="ECO:0000256" key="2">
    <source>
        <dbReference type="ARBA" id="ARBA00007489"/>
    </source>
</evidence>
<organism evidence="24 26">
    <name type="scientific">Acanthaster planci</name>
    <name type="common">Crown-of-thorns starfish</name>
    <dbReference type="NCBI Taxonomy" id="133434"/>
    <lineage>
        <taxon>Eukaryota</taxon>
        <taxon>Metazoa</taxon>
        <taxon>Echinodermata</taxon>
        <taxon>Eleutherozoa</taxon>
        <taxon>Asterozoa</taxon>
        <taxon>Asteroidea</taxon>
        <taxon>Valvatacea</taxon>
        <taxon>Valvatida</taxon>
        <taxon>Acanthasteridae</taxon>
        <taxon>Acanthaster</taxon>
    </lineage>
</organism>
<dbReference type="GO" id="GO:0042383">
    <property type="term" value="C:sarcolemma"/>
    <property type="evidence" value="ECO:0007669"/>
    <property type="project" value="TreeGrafter"/>
</dbReference>
<evidence type="ECO:0000256" key="8">
    <source>
        <dbReference type="ARBA" id="ARBA00022723"/>
    </source>
</evidence>
<accession>A0A8B7ZG29</accession>
<comment type="subcellular location">
    <subcellularLocation>
        <location evidence="1">Cell membrane</location>
        <topology evidence="1">Multi-pass membrane protein</topology>
    </subcellularLocation>
</comment>
<dbReference type="GO" id="GO:0030424">
    <property type="term" value="C:axon"/>
    <property type="evidence" value="ECO:0007669"/>
    <property type="project" value="TreeGrafter"/>
</dbReference>
<feature type="transmembrane region" description="Helical" evidence="22">
    <location>
        <begin position="241"/>
        <end position="260"/>
    </location>
</feature>
<evidence type="ECO:0000256" key="17">
    <source>
        <dbReference type="ARBA" id="ARBA00023180"/>
    </source>
</evidence>
<proteinExistence type="inferred from homology"/>
<evidence type="ECO:0000256" key="9">
    <source>
        <dbReference type="ARBA" id="ARBA00022729"/>
    </source>
</evidence>
<evidence type="ECO:0000256" key="16">
    <source>
        <dbReference type="ARBA" id="ARBA00023136"/>
    </source>
</evidence>
<sequence>MVVLELLSRVMAQSKGGPVVPTLLMVVLMQVGETLEQTEAALTYTNATTSATSLATTPESDTKCRKGLILPIWQPEDPGLGDKIARAIVYFAALCFMFLGVSIIADRFMSAIEVITSKEREVTVKRPNGEVLTVSVRIWNETVSNLTLMALGSSAPEILLSIIEVCGNKFQAGRLGPSTIVGSAAFNLFVIIAVCVSVIPNGEVRRIKHLRVFMVTASVSLFAYIWLYLILEWITPGVIDLWEAIVTLMMFPLTVLWAYVADKRIFFYRFLRKKYKAEKVVRRDSSLRAGAVELGIPGEANANHFNLNHDHDVDFHGKKMLDALDSDVKDLEETRKETVRLLRELRAKHPDADLQALEQMANYEALNQQQKSRAFYRIQATRRLCGAGNILKKTLEKNRASIAEVKIEVPQEDSFAHIFFEPAQYTVMENVGSFNITVTRQGGNMTSTIYVDYRTEDATANAGSDYHYAEGTLIFKPGDTQKDISLTIIDDDIFEEDEHFIVRLSNVRVGGPDGMFHSNQEEPQAKLVEPYVATITILDDDHAGIFQFEEKEVKASESVGTAQLKVVRSAGARGTVRIPYRTIEGTAKGNGVDYIDVEGELEFENDETWKFIEVTIIDDEEYEKEENFYVELGQPKLIKRGNGKPARDFSAKRGNHWTTSGCKDGGSDNESYTSEQDDSYKLMSEEDRRIADLGKPQLGEITRLNVKIMESTEFKNTVDKLIKKTNVSLVVGTSSWREQFVEALTVSAGDDDEDGGEEKLPSCGDYVMHFLTIFWKLLFAIVPPTDLLGGYACFVFSIVVIGVLTAFIGDLAEHFGCTIGLKASVTAISFVALGTSVPDTFASKVAAVGDKHADASIGNVTGSNAVNVFLGIGVAWTMAAIANHNEPHGFEVDPGALGFSVMLFTILAVVAIITLMVRRKSAVIAGELGGPSTIKWITSGGFFLLWLVYVILCSLVAYDVIIWTSKG</sequence>
<dbReference type="Pfam" id="PF16494">
    <property type="entry name" value="Na_Ca_ex_C"/>
    <property type="match status" value="1"/>
</dbReference>
<dbReference type="GO" id="GO:0098794">
    <property type="term" value="C:postsynapse"/>
    <property type="evidence" value="ECO:0007669"/>
    <property type="project" value="TreeGrafter"/>
</dbReference>
<dbReference type="InterPro" id="IPR038081">
    <property type="entry name" value="CalX-like_sf"/>
</dbReference>
<evidence type="ECO:0000256" key="13">
    <source>
        <dbReference type="ARBA" id="ARBA00022989"/>
    </source>
</evidence>
<evidence type="ECO:0000256" key="18">
    <source>
        <dbReference type="ARBA" id="ARBA00023201"/>
    </source>
</evidence>
<feature type="transmembrane region" description="Helical" evidence="22">
    <location>
        <begin position="87"/>
        <end position="105"/>
    </location>
</feature>
<dbReference type="InterPro" id="IPR032452">
    <property type="entry name" value="Na_Ca_Ex_C-exten"/>
</dbReference>
<feature type="transmembrane region" description="Helical" evidence="22">
    <location>
        <begin position="212"/>
        <end position="229"/>
    </location>
</feature>
<dbReference type="SMART" id="SM00237">
    <property type="entry name" value="Calx_beta"/>
    <property type="match status" value="2"/>
</dbReference>
<keyword evidence="12" id="KW-0112">Calmodulin-binding</keyword>
<dbReference type="GO" id="GO:0005432">
    <property type="term" value="F:calcium:sodium antiporter activity"/>
    <property type="evidence" value="ECO:0007669"/>
    <property type="project" value="InterPro"/>
</dbReference>
<feature type="region of interest" description="Disordered" evidence="21">
    <location>
        <begin position="641"/>
        <end position="677"/>
    </location>
</feature>
<dbReference type="GO" id="GO:0046872">
    <property type="term" value="F:metal ion binding"/>
    <property type="evidence" value="ECO:0007669"/>
    <property type="project" value="UniProtKB-KW"/>
</dbReference>
<dbReference type="Pfam" id="PF03160">
    <property type="entry name" value="Calx-beta"/>
    <property type="match status" value="1"/>
</dbReference>
<dbReference type="KEGG" id="aplc:110986339"/>
<keyword evidence="7 22" id="KW-0812">Transmembrane</keyword>
<evidence type="ECO:0000259" key="23">
    <source>
        <dbReference type="SMART" id="SM00237"/>
    </source>
</evidence>
<evidence type="ECO:0000256" key="11">
    <source>
        <dbReference type="ARBA" id="ARBA00022837"/>
    </source>
</evidence>
<comment type="similarity">
    <text evidence="2">Belongs to the Ca(2+):cation antiporter (CaCA) (TC 2.A.19) family. SLC8 subfamily.</text>
</comment>
<keyword evidence="10" id="KW-0677">Repeat</keyword>
<dbReference type="Proteomes" id="UP000694845">
    <property type="component" value="Unplaced"/>
</dbReference>
<keyword evidence="16 22" id="KW-0472">Membrane</keyword>
<feature type="transmembrane region" description="Helical" evidence="22">
    <location>
        <begin position="180"/>
        <end position="200"/>
    </location>
</feature>
<dbReference type="InterPro" id="IPR044880">
    <property type="entry name" value="NCX_ion-bd_dom_sf"/>
</dbReference>
<dbReference type="InterPro" id="IPR004837">
    <property type="entry name" value="NaCa_Exmemb"/>
</dbReference>
<dbReference type="OrthoDB" id="418484at2759"/>
<dbReference type="AlphaFoldDB" id="A0A8B7ZG29"/>